<dbReference type="HOGENOM" id="CLU_035301_1_1_7"/>
<dbReference type="Gene3D" id="3.30.300.30">
    <property type="match status" value="1"/>
</dbReference>
<dbReference type="InterPro" id="IPR051414">
    <property type="entry name" value="Adenylate-forming_Reductase"/>
</dbReference>
<dbReference type="EC" id="6.2.1.30" evidence="7"/>
<dbReference type="EMBL" id="ABXU01000003">
    <property type="protein sequence ID" value="EEB34962.1"/>
    <property type="molecule type" value="Genomic_DNA"/>
</dbReference>
<dbReference type="InterPro" id="IPR028154">
    <property type="entry name" value="AMP-dep_Lig_C"/>
</dbReference>
<evidence type="ECO:0000256" key="5">
    <source>
        <dbReference type="ARBA" id="ARBA00060591"/>
    </source>
</evidence>
<dbReference type="SUPFAM" id="SSF56801">
    <property type="entry name" value="Acetyl-CoA synthetase-like"/>
    <property type="match status" value="1"/>
</dbReference>
<name>B6WPW0_9BACT</name>
<feature type="domain" description="AMP-dependent ligase C-terminal" evidence="12">
    <location>
        <begin position="400"/>
        <end position="496"/>
    </location>
</feature>
<sequence length="499" mass="55781">MSLPYLKAYPRATIPPGPEGPGRVVPGIKKDIALQYVIHVFQADILTLGGFCVIHRLLRISRRNAVIFNIDKETLPREDIEALQLRRLQDLCSRVYANVPFYRKRFDESGIKPGDIKSLADLKNLPFTEKQDLRNYYPFGLFAVPRDNIVRLHASSGTTGKAVVVGYTARDLHNWAELAGRSLSAAGVNQTDIVHVAYGYGLFTGGLGAHGGAERIGATVVPASGGATRRQAYLLRDFGATALCCTPSYALHLWEAGQEVGIDFRDLPLRTGVFGAEPWTEEMRQDIEQKMGINALNIYGLSEVMGPGVAMECLESKCGMHLWEDHFLPEIIDPVTGEQLPEGEVGELVITTLTKEGIPLIRYRTRDLTSLDYTPCRCGRTHVRLTRIRGRSDDMLIIRGVNVFPQQIEALLMENQNLSPNYQIIVDRVNNLDTLEVQVEMNETLFADEIRKLQSLESSIQKSIKEFLGVTTKVRLMEPHSIQRSEGKAKRIIDKRPTE</sequence>
<dbReference type="Gene3D" id="3.40.50.12780">
    <property type="entry name" value="N-terminal domain of ligase-like"/>
    <property type="match status" value="1"/>
</dbReference>
<protein>
    <recommendedName>
        <fullName evidence="8">Phenylacetate-coenzyme A ligase</fullName>
        <ecNumber evidence="7">6.2.1.30</ecNumber>
    </recommendedName>
    <alternativeName>
        <fullName evidence="9">Phenylacetyl-CoA ligase</fullName>
    </alternativeName>
</protein>
<comment type="similarity">
    <text evidence="6">Belongs to the phenylacetyl-CoA ligase family.</text>
</comment>
<reference evidence="13 14" key="1">
    <citation type="submission" date="2008-10" db="EMBL/GenBank/DDBJ databases">
        <title>Draft genome sequence of Desulvovibrio piger (ATCC 29098).</title>
        <authorList>
            <person name="Sudarsanam P."/>
            <person name="Ley R."/>
            <person name="Guruge J."/>
            <person name="Turnbaugh P.J."/>
            <person name="Mahowald M."/>
            <person name="Liep D."/>
            <person name="Gordon J."/>
        </authorList>
    </citation>
    <scope>NUCLEOTIDE SEQUENCE [LARGE SCALE GENOMIC DNA]</scope>
    <source>
        <strain evidence="13 14">ATCC 29098</strain>
    </source>
</reference>
<gene>
    <name evidence="13" type="ORF">DESPIG_00081</name>
</gene>
<evidence type="ECO:0000313" key="13">
    <source>
        <dbReference type="EMBL" id="EEB34962.1"/>
    </source>
</evidence>
<dbReference type="FunFam" id="3.40.50.12780:FF:000016">
    <property type="entry name" value="Phenylacetate-coenzyme A ligase"/>
    <property type="match status" value="1"/>
</dbReference>
<dbReference type="CDD" id="cd05913">
    <property type="entry name" value="PaaK"/>
    <property type="match status" value="1"/>
</dbReference>
<evidence type="ECO:0000256" key="4">
    <source>
        <dbReference type="ARBA" id="ARBA00050450"/>
    </source>
</evidence>
<feature type="region of interest" description="Disordered" evidence="10">
    <location>
        <begin position="479"/>
        <end position="499"/>
    </location>
</feature>
<reference evidence="13 14" key="2">
    <citation type="submission" date="2008-10" db="EMBL/GenBank/DDBJ databases">
        <authorList>
            <person name="Fulton L."/>
            <person name="Clifton S."/>
            <person name="Fulton B."/>
            <person name="Xu J."/>
            <person name="Minx P."/>
            <person name="Pepin K.H."/>
            <person name="Johnson M."/>
            <person name="Bhonagiri V."/>
            <person name="Nash W.E."/>
            <person name="Mardis E.R."/>
            <person name="Wilson R.K."/>
        </authorList>
    </citation>
    <scope>NUCLEOTIDE SEQUENCE [LARGE SCALE GENOMIC DNA]</scope>
    <source>
        <strain evidence="13 14">ATCC 29098</strain>
    </source>
</reference>
<evidence type="ECO:0000313" key="14">
    <source>
        <dbReference type="Proteomes" id="UP000003676"/>
    </source>
</evidence>
<evidence type="ECO:0000259" key="12">
    <source>
        <dbReference type="Pfam" id="PF14535"/>
    </source>
</evidence>
<dbReference type="eggNOG" id="COG1541">
    <property type="taxonomic scope" value="Bacteria"/>
</dbReference>
<evidence type="ECO:0000256" key="6">
    <source>
        <dbReference type="ARBA" id="ARBA00061566"/>
    </source>
</evidence>
<dbReference type="InterPro" id="IPR011880">
    <property type="entry name" value="PA_CoA_ligase"/>
</dbReference>
<dbReference type="PANTHER" id="PTHR43439:SF1">
    <property type="entry name" value="PHENYLACETATE-COENZYME A LIGASE"/>
    <property type="match status" value="1"/>
</dbReference>
<feature type="domain" description="AMP-dependent synthetase/ligase" evidence="11">
    <location>
        <begin position="144"/>
        <end position="351"/>
    </location>
</feature>
<evidence type="ECO:0000256" key="3">
    <source>
        <dbReference type="ARBA" id="ARBA00022741"/>
    </source>
</evidence>
<dbReference type="AlphaFoldDB" id="B6WPW0"/>
<dbReference type="Pfam" id="PF00501">
    <property type="entry name" value="AMP-binding"/>
    <property type="match status" value="1"/>
</dbReference>
<dbReference type="PANTHER" id="PTHR43439">
    <property type="entry name" value="PHENYLACETATE-COENZYME A LIGASE"/>
    <property type="match status" value="1"/>
</dbReference>
<evidence type="ECO:0000256" key="8">
    <source>
        <dbReference type="ARBA" id="ARBA00068695"/>
    </source>
</evidence>
<dbReference type="Pfam" id="PF14535">
    <property type="entry name" value="AMP-binding_C_2"/>
    <property type="match status" value="1"/>
</dbReference>
<evidence type="ECO:0000256" key="1">
    <source>
        <dbReference type="ARBA" id="ARBA00011245"/>
    </source>
</evidence>
<keyword evidence="2 13" id="KW-0436">Ligase</keyword>
<comment type="catalytic activity">
    <reaction evidence="4">
        <text>2-phenylacetate + ATP + CoA = phenylacetyl-CoA + AMP + diphosphate</text>
        <dbReference type="Rhea" id="RHEA:20956"/>
        <dbReference type="ChEBI" id="CHEBI:18401"/>
        <dbReference type="ChEBI" id="CHEBI:30616"/>
        <dbReference type="ChEBI" id="CHEBI:33019"/>
        <dbReference type="ChEBI" id="CHEBI:57287"/>
        <dbReference type="ChEBI" id="CHEBI:57390"/>
        <dbReference type="ChEBI" id="CHEBI:456215"/>
        <dbReference type="EC" id="6.2.1.30"/>
    </reaction>
    <physiologicalReaction direction="left-to-right" evidence="4">
        <dbReference type="Rhea" id="RHEA:20957"/>
    </physiologicalReaction>
</comment>
<dbReference type="FunFam" id="3.30.300.30:FF:000019">
    <property type="entry name" value="Phenylacetate-coenzyme A ligase"/>
    <property type="match status" value="1"/>
</dbReference>
<dbReference type="Proteomes" id="UP000003676">
    <property type="component" value="Unassembled WGS sequence"/>
</dbReference>
<dbReference type="InterPro" id="IPR042099">
    <property type="entry name" value="ANL_N_sf"/>
</dbReference>
<comment type="caution">
    <text evidence="13">The sequence shown here is derived from an EMBL/GenBank/DDBJ whole genome shotgun (WGS) entry which is preliminary data.</text>
</comment>
<evidence type="ECO:0000256" key="2">
    <source>
        <dbReference type="ARBA" id="ARBA00022598"/>
    </source>
</evidence>
<organism evidence="13 14">
    <name type="scientific">Desulfovibrio piger ATCC 29098</name>
    <dbReference type="NCBI Taxonomy" id="411464"/>
    <lineage>
        <taxon>Bacteria</taxon>
        <taxon>Pseudomonadati</taxon>
        <taxon>Thermodesulfobacteriota</taxon>
        <taxon>Desulfovibrionia</taxon>
        <taxon>Desulfovibrionales</taxon>
        <taxon>Desulfovibrionaceae</taxon>
        <taxon>Desulfovibrio</taxon>
    </lineage>
</organism>
<proteinExistence type="inferred from homology"/>
<evidence type="ECO:0000256" key="9">
    <source>
        <dbReference type="ARBA" id="ARBA00075111"/>
    </source>
</evidence>
<dbReference type="GO" id="GO:0000166">
    <property type="term" value="F:nucleotide binding"/>
    <property type="evidence" value="ECO:0007669"/>
    <property type="project" value="UniProtKB-KW"/>
</dbReference>
<comment type="pathway">
    <text evidence="5">Aromatic compound metabolism; phenylacetate degradation.</text>
</comment>
<dbReference type="GO" id="GO:0010124">
    <property type="term" value="P:phenylacetate catabolic process"/>
    <property type="evidence" value="ECO:0007669"/>
    <property type="project" value="InterPro"/>
</dbReference>
<evidence type="ECO:0000256" key="10">
    <source>
        <dbReference type="SAM" id="MobiDB-lite"/>
    </source>
</evidence>
<keyword evidence="3" id="KW-0547">Nucleotide-binding</keyword>
<dbReference type="GO" id="GO:0047475">
    <property type="term" value="F:phenylacetate-CoA ligase activity"/>
    <property type="evidence" value="ECO:0007669"/>
    <property type="project" value="UniProtKB-EC"/>
</dbReference>
<dbReference type="InterPro" id="IPR045851">
    <property type="entry name" value="AMP-bd_C_sf"/>
</dbReference>
<evidence type="ECO:0000256" key="7">
    <source>
        <dbReference type="ARBA" id="ARBA00066629"/>
    </source>
</evidence>
<evidence type="ECO:0000259" key="11">
    <source>
        <dbReference type="Pfam" id="PF00501"/>
    </source>
</evidence>
<dbReference type="InterPro" id="IPR000873">
    <property type="entry name" value="AMP-dep_synth/lig_dom"/>
</dbReference>
<dbReference type="STRING" id="901.DESPIGER_1110"/>
<comment type="subunit">
    <text evidence="1">Monomer.</text>
</comment>
<accession>B6WPW0</accession>